<keyword evidence="6" id="KW-1185">Reference proteome</keyword>
<organism evidence="5 6">
    <name type="scientific">Lentzea guizhouensis</name>
    <dbReference type="NCBI Taxonomy" id="1586287"/>
    <lineage>
        <taxon>Bacteria</taxon>
        <taxon>Bacillati</taxon>
        <taxon>Actinomycetota</taxon>
        <taxon>Actinomycetes</taxon>
        <taxon>Pseudonocardiales</taxon>
        <taxon>Pseudonocardiaceae</taxon>
        <taxon>Lentzea</taxon>
    </lineage>
</organism>
<dbReference type="InterPro" id="IPR016039">
    <property type="entry name" value="Thiolase-like"/>
</dbReference>
<sequence>MRWNDLYIAGVGTYLPEQVETVDEAIAAGRYTEEKKAMNGYRELRVAAPGETGPVMAAIAGRQAVERSGLSHDEFGLTVHASLSHQGLDLWTPASYVQANTVGGSGPAFEVKQGCNGFMAAVDLAAAYVGSHKDFSAALVTAGDAFHLPYFDRWCSEDQNVNGDGAGAFVLSNKAGFARVRAIYSYADSTLEQMSRGFQEWTTMPFPNGETLQLNRSMEDYLQNSDVDLDEMVAKIAGGVQHSLKQVLHEAEIELADARFFLHQQLAETIAQYGICGLLGVKRESTTYDWAKQYSMVGTADLALGLDHVLAERDPQPGDLVVMQSSGAGYVWTAAVVEILERPSWV</sequence>
<dbReference type="Proteomes" id="UP000093053">
    <property type="component" value="Chromosome"/>
</dbReference>
<keyword evidence="1" id="KW-0808">Transferase</keyword>
<dbReference type="PANTHER" id="PTHR34069:SF2">
    <property type="entry name" value="BETA-KETOACYL-[ACYL-CARRIER-PROTEIN] SYNTHASE III"/>
    <property type="match status" value="1"/>
</dbReference>
<dbReference type="InterPro" id="IPR013751">
    <property type="entry name" value="ACP_syn_III_N"/>
</dbReference>
<dbReference type="Gene3D" id="3.40.47.10">
    <property type="match status" value="2"/>
</dbReference>
<evidence type="ECO:0000256" key="2">
    <source>
        <dbReference type="ARBA" id="ARBA00023315"/>
    </source>
</evidence>
<dbReference type="AlphaFoldDB" id="A0A1B2HBN5"/>
<evidence type="ECO:0000259" key="3">
    <source>
        <dbReference type="Pfam" id="PF08541"/>
    </source>
</evidence>
<evidence type="ECO:0000313" key="6">
    <source>
        <dbReference type="Proteomes" id="UP000093053"/>
    </source>
</evidence>
<dbReference type="InterPro" id="IPR013747">
    <property type="entry name" value="ACP_syn_III_C"/>
</dbReference>
<proteinExistence type="predicted"/>
<dbReference type="STRING" id="1586287.BBK82_02595"/>
<gene>
    <name evidence="5" type="ORF">BBK82_02595</name>
</gene>
<evidence type="ECO:0000259" key="4">
    <source>
        <dbReference type="Pfam" id="PF08545"/>
    </source>
</evidence>
<evidence type="ECO:0000256" key="1">
    <source>
        <dbReference type="ARBA" id="ARBA00022679"/>
    </source>
</evidence>
<dbReference type="CDD" id="cd00827">
    <property type="entry name" value="init_cond_enzymes"/>
    <property type="match status" value="1"/>
</dbReference>
<dbReference type="SUPFAM" id="SSF53901">
    <property type="entry name" value="Thiolase-like"/>
    <property type="match status" value="2"/>
</dbReference>
<dbReference type="GO" id="GO:0004315">
    <property type="term" value="F:3-oxoacyl-[acyl-carrier-protein] synthase activity"/>
    <property type="evidence" value="ECO:0007669"/>
    <property type="project" value="InterPro"/>
</dbReference>
<feature type="domain" description="Beta-ketoacyl-[acyl-carrier-protein] synthase III C-terminal" evidence="3">
    <location>
        <begin position="248"/>
        <end position="339"/>
    </location>
</feature>
<keyword evidence="2" id="KW-0012">Acyltransferase</keyword>
<feature type="domain" description="Beta-ketoacyl-[acyl-carrier-protein] synthase III N-terminal" evidence="4">
    <location>
        <begin position="109"/>
        <end position="175"/>
    </location>
</feature>
<dbReference type="PANTHER" id="PTHR34069">
    <property type="entry name" value="3-OXOACYL-[ACYL-CARRIER-PROTEIN] SYNTHASE 3"/>
    <property type="match status" value="1"/>
</dbReference>
<dbReference type="Pfam" id="PF08541">
    <property type="entry name" value="ACP_syn_III_C"/>
    <property type="match status" value="1"/>
</dbReference>
<dbReference type="KEGG" id="led:BBK82_02595"/>
<dbReference type="RefSeq" id="WP_065913541.1">
    <property type="nucleotide sequence ID" value="NZ_CP016793.1"/>
</dbReference>
<dbReference type="EMBL" id="CP016793">
    <property type="protein sequence ID" value="ANZ35123.1"/>
    <property type="molecule type" value="Genomic_DNA"/>
</dbReference>
<name>A0A1B2HBN5_9PSEU</name>
<protein>
    <recommendedName>
        <fullName evidence="7">3-oxoacyl-ACP synthase</fullName>
    </recommendedName>
</protein>
<dbReference type="Pfam" id="PF08545">
    <property type="entry name" value="ACP_syn_III"/>
    <property type="match status" value="1"/>
</dbReference>
<evidence type="ECO:0000313" key="5">
    <source>
        <dbReference type="EMBL" id="ANZ35123.1"/>
    </source>
</evidence>
<dbReference type="GO" id="GO:0006633">
    <property type="term" value="P:fatty acid biosynthetic process"/>
    <property type="evidence" value="ECO:0007669"/>
    <property type="project" value="InterPro"/>
</dbReference>
<evidence type="ECO:0008006" key="7">
    <source>
        <dbReference type="Google" id="ProtNLM"/>
    </source>
</evidence>
<reference evidence="5 6" key="1">
    <citation type="submission" date="2016-07" db="EMBL/GenBank/DDBJ databases">
        <title>Complete genome sequence of the Lentzea guizhouensis DHS C013.</title>
        <authorList>
            <person name="Cao C."/>
        </authorList>
    </citation>
    <scope>NUCLEOTIDE SEQUENCE [LARGE SCALE GENOMIC DNA]</scope>
    <source>
        <strain evidence="5 6">DHS C013</strain>
    </source>
</reference>
<accession>A0A1B2HBN5</accession>
<dbReference type="OrthoDB" id="7055207at2"/>
<dbReference type="GO" id="GO:0044550">
    <property type="term" value="P:secondary metabolite biosynthetic process"/>
    <property type="evidence" value="ECO:0007669"/>
    <property type="project" value="TreeGrafter"/>
</dbReference>